<dbReference type="Proteomes" id="UP001459277">
    <property type="component" value="Unassembled WGS sequence"/>
</dbReference>
<protein>
    <submittedName>
        <fullName evidence="2">Uncharacterized protein</fullName>
    </submittedName>
</protein>
<sequence>MTHNGFQQVLSILELIDDVVGSLVGLVVLLLRLVRICRRIWSFWTTRQPVVVANDHQNEVLLADINHGPNDIPFTDAEGDAADGQNDVIVNEELNI</sequence>
<dbReference type="EMBL" id="JAZDWU010000002">
    <property type="protein sequence ID" value="KAL0009749.1"/>
    <property type="molecule type" value="Genomic_DNA"/>
</dbReference>
<keyword evidence="1" id="KW-0812">Transmembrane</keyword>
<keyword evidence="3" id="KW-1185">Reference proteome</keyword>
<evidence type="ECO:0000256" key="1">
    <source>
        <dbReference type="SAM" id="Phobius"/>
    </source>
</evidence>
<keyword evidence="1" id="KW-1133">Transmembrane helix</keyword>
<name>A0AAW2DHS2_9ROSI</name>
<organism evidence="2 3">
    <name type="scientific">Lithocarpus litseifolius</name>
    <dbReference type="NCBI Taxonomy" id="425828"/>
    <lineage>
        <taxon>Eukaryota</taxon>
        <taxon>Viridiplantae</taxon>
        <taxon>Streptophyta</taxon>
        <taxon>Embryophyta</taxon>
        <taxon>Tracheophyta</taxon>
        <taxon>Spermatophyta</taxon>
        <taxon>Magnoliopsida</taxon>
        <taxon>eudicotyledons</taxon>
        <taxon>Gunneridae</taxon>
        <taxon>Pentapetalae</taxon>
        <taxon>rosids</taxon>
        <taxon>fabids</taxon>
        <taxon>Fagales</taxon>
        <taxon>Fagaceae</taxon>
        <taxon>Lithocarpus</taxon>
    </lineage>
</organism>
<feature type="transmembrane region" description="Helical" evidence="1">
    <location>
        <begin position="12"/>
        <end position="34"/>
    </location>
</feature>
<comment type="caution">
    <text evidence="2">The sequence shown here is derived from an EMBL/GenBank/DDBJ whole genome shotgun (WGS) entry which is preliminary data.</text>
</comment>
<evidence type="ECO:0000313" key="2">
    <source>
        <dbReference type="EMBL" id="KAL0009749.1"/>
    </source>
</evidence>
<proteinExistence type="predicted"/>
<evidence type="ECO:0000313" key="3">
    <source>
        <dbReference type="Proteomes" id="UP001459277"/>
    </source>
</evidence>
<keyword evidence="1" id="KW-0472">Membrane</keyword>
<reference evidence="2 3" key="1">
    <citation type="submission" date="2024-01" db="EMBL/GenBank/DDBJ databases">
        <title>A telomere-to-telomere, gap-free genome of sweet tea (Lithocarpus litseifolius).</title>
        <authorList>
            <person name="Zhou J."/>
        </authorList>
    </citation>
    <scope>NUCLEOTIDE SEQUENCE [LARGE SCALE GENOMIC DNA]</scope>
    <source>
        <strain evidence="2">Zhou-2022a</strain>
        <tissue evidence="2">Leaf</tissue>
    </source>
</reference>
<dbReference type="AlphaFoldDB" id="A0AAW2DHS2"/>
<accession>A0AAW2DHS2</accession>
<gene>
    <name evidence="2" type="ORF">SO802_004857</name>
</gene>